<reference evidence="3" key="1">
    <citation type="journal article" date="2019" name="Int. J. Syst. Evol. Microbiol.">
        <title>The Global Catalogue of Microorganisms (GCM) 10K type strain sequencing project: providing services to taxonomists for standard genome sequencing and annotation.</title>
        <authorList>
            <consortium name="The Broad Institute Genomics Platform"/>
            <consortium name="The Broad Institute Genome Sequencing Center for Infectious Disease"/>
            <person name="Wu L."/>
            <person name="Ma J."/>
        </authorList>
    </citation>
    <scope>NUCLEOTIDE SEQUENCE [LARGE SCALE GENOMIC DNA]</scope>
    <source>
        <strain evidence="3">IBRC-M 10908</strain>
    </source>
</reference>
<proteinExistence type="predicted"/>
<dbReference type="Proteomes" id="UP001595823">
    <property type="component" value="Unassembled WGS sequence"/>
</dbReference>
<keyword evidence="3" id="KW-1185">Reference proteome</keyword>
<dbReference type="InterPro" id="IPR033437">
    <property type="entry name" value="DUF5130"/>
</dbReference>
<name>A0ABV8TUG9_9ACTN</name>
<gene>
    <name evidence="2" type="ORF">ACFPET_04115</name>
</gene>
<protein>
    <submittedName>
        <fullName evidence="2">DUF5130 family protein</fullName>
    </submittedName>
</protein>
<dbReference type="Gene3D" id="3.10.310.50">
    <property type="match status" value="1"/>
</dbReference>
<feature type="region of interest" description="Disordered" evidence="1">
    <location>
        <begin position="1"/>
        <end position="26"/>
    </location>
</feature>
<evidence type="ECO:0000256" key="1">
    <source>
        <dbReference type="SAM" id="MobiDB-lite"/>
    </source>
</evidence>
<evidence type="ECO:0000313" key="2">
    <source>
        <dbReference type="EMBL" id="MFC4334380.1"/>
    </source>
</evidence>
<dbReference type="Pfam" id="PF17174">
    <property type="entry name" value="DUF5130"/>
    <property type="match status" value="1"/>
</dbReference>
<accession>A0ABV8TUG9</accession>
<evidence type="ECO:0000313" key="3">
    <source>
        <dbReference type="Proteomes" id="UP001595823"/>
    </source>
</evidence>
<sequence length="142" mass="14816">MASGKKDVAVVSASPEEGRHEALNGPFDETDLMHIDQALTSAQKYGGGLDFSVYVGDLGDPVRATAEELHSQLSAPVQSVLVAISPAQRQLEIVTGSQARDLIPDRSAALVVFSMEAELGQGKLANAIVTGLRMLADTAANA</sequence>
<comment type="caution">
    <text evidence="2">The sequence shown here is derived from an EMBL/GenBank/DDBJ whole genome shotgun (WGS) entry which is preliminary data.</text>
</comment>
<dbReference type="RefSeq" id="WP_380618125.1">
    <property type="nucleotide sequence ID" value="NZ_JBHSDK010000005.1"/>
</dbReference>
<organism evidence="2 3">
    <name type="scientific">Salininema proteolyticum</name>
    <dbReference type="NCBI Taxonomy" id="1607685"/>
    <lineage>
        <taxon>Bacteria</taxon>
        <taxon>Bacillati</taxon>
        <taxon>Actinomycetota</taxon>
        <taxon>Actinomycetes</taxon>
        <taxon>Glycomycetales</taxon>
        <taxon>Glycomycetaceae</taxon>
        <taxon>Salininema</taxon>
    </lineage>
</organism>
<dbReference type="EMBL" id="JBHSDK010000005">
    <property type="protein sequence ID" value="MFC4334380.1"/>
    <property type="molecule type" value="Genomic_DNA"/>
</dbReference>